<dbReference type="EMBL" id="JAGGJU010000001">
    <property type="protein sequence ID" value="MBP1848618.1"/>
    <property type="molecule type" value="Genomic_DNA"/>
</dbReference>
<evidence type="ECO:0000313" key="2">
    <source>
        <dbReference type="EMBL" id="MBP1848618.1"/>
    </source>
</evidence>
<protein>
    <recommendedName>
        <fullName evidence="4">DUF4405 domain-containing protein</fullName>
    </recommendedName>
</protein>
<evidence type="ECO:0008006" key="4">
    <source>
        <dbReference type="Google" id="ProtNLM"/>
    </source>
</evidence>
<evidence type="ECO:0000313" key="3">
    <source>
        <dbReference type="Proteomes" id="UP000759443"/>
    </source>
</evidence>
<name>A0ABS4DSF3_9HYPH</name>
<organism evidence="2 3">
    <name type="scientific">Rhizobium halophytocola</name>
    <dbReference type="NCBI Taxonomy" id="735519"/>
    <lineage>
        <taxon>Bacteria</taxon>
        <taxon>Pseudomonadati</taxon>
        <taxon>Pseudomonadota</taxon>
        <taxon>Alphaproteobacteria</taxon>
        <taxon>Hyphomicrobiales</taxon>
        <taxon>Rhizobiaceae</taxon>
        <taxon>Rhizobium/Agrobacterium group</taxon>
        <taxon>Rhizobium</taxon>
    </lineage>
</organism>
<keyword evidence="1" id="KW-0812">Transmembrane</keyword>
<dbReference type="Proteomes" id="UP000759443">
    <property type="component" value="Unassembled WGS sequence"/>
</dbReference>
<keyword evidence="1" id="KW-0472">Membrane</keyword>
<accession>A0ABS4DSF3</accession>
<keyword evidence="1" id="KW-1133">Transmembrane helix</keyword>
<evidence type="ECO:0000256" key="1">
    <source>
        <dbReference type="SAM" id="Phobius"/>
    </source>
</evidence>
<feature type="transmembrane region" description="Helical" evidence="1">
    <location>
        <begin position="74"/>
        <end position="95"/>
    </location>
</feature>
<feature type="transmembrane region" description="Helical" evidence="1">
    <location>
        <begin position="44"/>
        <end position="62"/>
    </location>
</feature>
<gene>
    <name evidence="2" type="ORF">J2Z17_000035</name>
</gene>
<proteinExistence type="predicted"/>
<comment type="caution">
    <text evidence="2">The sequence shown here is derived from an EMBL/GenBank/DDBJ whole genome shotgun (WGS) entry which is preliminary data.</text>
</comment>
<dbReference type="RefSeq" id="WP_209941123.1">
    <property type="nucleotide sequence ID" value="NZ_JAGGJU010000001.1"/>
</dbReference>
<keyword evidence="3" id="KW-1185">Reference proteome</keyword>
<sequence length="166" mass="17922">MNKKVVSLRGWSTPLTIGAFLLLAITGVLMFFEWDVGLVTVVHQWFSWAFLIGAVGHVVANIRPFRNHLASPVGKASVTAFSLVVAASLFSWGLITGPQLERPIEEALVDAPLSALANTIRVAPDDLLLRLEGQGVFATAGQSIRQLAASSGVDENRLLALIFLRF</sequence>
<feature type="transmembrane region" description="Helical" evidence="1">
    <location>
        <begin position="12"/>
        <end position="32"/>
    </location>
</feature>
<reference evidence="2 3" key="1">
    <citation type="submission" date="2021-03" db="EMBL/GenBank/DDBJ databases">
        <title>Genomic Encyclopedia of Type Strains, Phase IV (KMG-IV): sequencing the most valuable type-strain genomes for metagenomic binning, comparative biology and taxonomic classification.</title>
        <authorList>
            <person name="Goeker M."/>
        </authorList>
    </citation>
    <scope>NUCLEOTIDE SEQUENCE [LARGE SCALE GENOMIC DNA]</scope>
    <source>
        <strain evidence="2 3">DSM 21600</strain>
    </source>
</reference>